<organism evidence="1 2">
    <name type="scientific">Quercus rubra</name>
    <name type="common">Northern red oak</name>
    <name type="synonym">Quercus borealis</name>
    <dbReference type="NCBI Taxonomy" id="3512"/>
    <lineage>
        <taxon>Eukaryota</taxon>
        <taxon>Viridiplantae</taxon>
        <taxon>Streptophyta</taxon>
        <taxon>Embryophyta</taxon>
        <taxon>Tracheophyta</taxon>
        <taxon>Spermatophyta</taxon>
        <taxon>Magnoliopsida</taxon>
        <taxon>eudicotyledons</taxon>
        <taxon>Gunneridae</taxon>
        <taxon>Pentapetalae</taxon>
        <taxon>rosids</taxon>
        <taxon>fabids</taxon>
        <taxon>Fagales</taxon>
        <taxon>Fagaceae</taxon>
        <taxon>Quercus</taxon>
    </lineage>
</organism>
<protein>
    <submittedName>
        <fullName evidence="1">Uncharacterized protein</fullName>
    </submittedName>
</protein>
<evidence type="ECO:0000313" key="1">
    <source>
        <dbReference type="EMBL" id="KAK4589657.1"/>
    </source>
</evidence>
<dbReference type="AlphaFoldDB" id="A0AAN7FAG8"/>
<dbReference type="EMBL" id="JAXUIC010000005">
    <property type="protein sequence ID" value="KAK4589657.1"/>
    <property type="molecule type" value="Genomic_DNA"/>
</dbReference>
<name>A0AAN7FAG8_QUERU</name>
<evidence type="ECO:0000313" key="2">
    <source>
        <dbReference type="Proteomes" id="UP001324115"/>
    </source>
</evidence>
<dbReference type="Proteomes" id="UP001324115">
    <property type="component" value="Unassembled WGS sequence"/>
</dbReference>
<keyword evidence="2" id="KW-1185">Reference proteome</keyword>
<comment type="caution">
    <text evidence="1">The sequence shown here is derived from an EMBL/GenBank/DDBJ whole genome shotgun (WGS) entry which is preliminary data.</text>
</comment>
<reference evidence="1 2" key="1">
    <citation type="journal article" date="2023" name="G3 (Bethesda)">
        <title>A haplotype-resolved chromosome-scale genome for Quercus rubra L. provides insights into the genetics of adaptive traits for red oak species.</title>
        <authorList>
            <person name="Kapoor B."/>
            <person name="Jenkins J."/>
            <person name="Schmutz J."/>
            <person name="Zhebentyayeva T."/>
            <person name="Kuelheim C."/>
            <person name="Coggeshall M."/>
            <person name="Heim C."/>
            <person name="Lasky J.R."/>
            <person name="Leites L."/>
            <person name="Islam-Faridi N."/>
            <person name="Romero-Severson J."/>
            <person name="DeLeo V.L."/>
            <person name="Lucas S.M."/>
            <person name="Lazic D."/>
            <person name="Gailing O."/>
            <person name="Carlson J."/>
            <person name="Staton M."/>
        </authorList>
    </citation>
    <scope>NUCLEOTIDE SEQUENCE [LARGE SCALE GENOMIC DNA]</scope>
    <source>
        <strain evidence="1">Pseudo-F2</strain>
    </source>
</reference>
<accession>A0AAN7FAG8</accession>
<gene>
    <name evidence="1" type="ORF">RGQ29_020285</name>
</gene>
<proteinExistence type="predicted"/>
<sequence>MVLNCVEELAAALDTQNQATREAQIQLETKIALLKRVMSGLPKEGEVATKVKVPEPNPFNGARNAKDLENFLWDMEQYFKATKVPNQEMVTITSMYLSGDAKL</sequence>